<dbReference type="PROSITE" id="PS50887">
    <property type="entry name" value="GGDEF"/>
    <property type="match status" value="1"/>
</dbReference>
<dbReference type="SUPFAM" id="SSF141868">
    <property type="entry name" value="EAL domain-like"/>
    <property type="match status" value="1"/>
</dbReference>
<dbReference type="SMART" id="SM00052">
    <property type="entry name" value="EAL"/>
    <property type="match status" value="1"/>
</dbReference>
<dbReference type="FunFam" id="3.30.70.270:FF:000001">
    <property type="entry name" value="Diguanylate cyclase domain protein"/>
    <property type="match status" value="1"/>
</dbReference>
<evidence type="ECO:0000256" key="3">
    <source>
        <dbReference type="ARBA" id="ARBA00022636"/>
    </source>
</evidence>
<feature type="domain" description="EAL" evidence="7">
    <location>
        <begin position="329"/>
        <end position="583"/>
    </location>
</feature>
<dbReference type="InterPro" id="IPR029787">
    <property type="entry name" value="Nucleotide_cyclase"/>
</dbReference>
<dbReference type="PROSITE" id="PS50883">
    <property type="entry name" value="EAL"/>
    <property type="match status" value="1"/>
</dbReference>
<sequence>MTPKSRNAFRPKILIVDDIAANRFALRQLLKSIDAELIEAESGEEALFKAIEIKNLALILLDVQMPVMDGYEAAELLREEEQTQHIPIIFITAVHRDEQHILKGYSSGAIDYITKPVQPDILAAKISLFMELWRLRFGLEQEIITRSTLEDKNKFLADHDILTNLPNRRRLFLEIERATARADREGKEFALLFVDIDGFKSINDSLGHKIGDCVLIEMADRFTRLVRKTDTVARFGGDEFVILLTDVDDSQHLIGRINQILLSARKLIIIEHEEISLSASIGVCVYPAQLSDPSKLVDFADIAMYKSKQNGKNTFSFFSEEMDAAAHKRLAVEKQLRHAIKNDEFEVHYQPIIDAATERPIGVEALLRWNNPTLGSIPPDYFIPIAESTGHIHEIGAWVFEQSIMAITEITSKLPLNLNVAVNASTLQFKNSTWFKTVQKAIKAKKILPENLEIEITESLLLDDCEEVNQQLSAIHELGIRFSVDDFGTGYSALSYLKRCPINTVKIDRSFVQGIPEDKEDMVLIHAIIAMAHGLNLKVIAEGIETPEQWLFLKQENCDFAQGYYFSKPLPINELKLWLSDNS</sequence>
<proteinExistence type="predicted"/>
<dbReference type="CDD" id="cd01948">
    <property type="entry name" value="EAL"/>
    <property type="match status" value="1"/>
</dbReference>
<dbReference type="SUPFAM" id="SSF52172">
    <property type="entry name" value="CheY-like"/>
    <property type="match status" value="1"/>
</dbReference>
<feature type="domain" description="Response regulatory" evidence="6">
    <location>
        <begin position="12"/>
        <end position="130"/>
    </location>
</feature>
<dbReference type="Gene3D" id="3.40.50.2300">
    <property type="match status" value="1"/>
</dbReference>
<reference evidence="9 10" key="1">
    <citation type="submission" date="2014-08" db="EMBL/GenBank/DDBJ databases">
        <title>Genomic and Phenotypic Diversity of Colwellia psychrerythraea strains from Disparate Marine Basins.</title>
        <authorList>
            <person name="Techtmann S.M."/>
            <person name="Stelling S.C."/>
            <person name="Utturkar S.M."/>
            <person name="Alshibli N."/>
            <person name="Harris A."/>
            <person name="Brown S.D."/>
            <person name="Hazen T.C."/>
        </authorList>
    </citation>
    <scope>NUCLEOTIDE SEQUENCE [LARGE SCALE GENOMIC DNA]</scope>
    <source>
        <strain evidence="9 10">GAB14E</strain>
    </source>
</reference>
<dbReference type="GO" id="GO:0071732">
    <property type="term" value="P:cellular response to nitric oxide"/>
    <property type="evidence" value="ECO:0007669"/>
    <property type="project" value="UniProtKB-ARBA"/>
</dbReference>
<dbReference type="Gene3D" id="3.30.70.270">
    <property type="match status" value="1"/>
</dbReference>
<dbReference type="GO" id="GO:0000160">
    <property type="term" value="P:phosphorelay signal transduction system"/>
    <property type="evidence" value="ECO:0007669"/>
    <property type="project" value="InterPro"/>
</dbReference>
<dbReference type="InterPro" id="IPR001789">
    <property type="entry name" value="Sig_transdc_resp-reg_receiver"/>
</dbReference>
<accession>A0A099KVR1</accession>
<dbReference type="AlphaFoldDB" id="A0A099KVR1"/>
<dbReference type="SMART" id="SM00448">
    <property type="entry name" value="REC"/>
    <property type="match status" value="1"/>
</dbReference>
<evidence type="ECO:0000256" key="1">
    <source>
        <dbReference type="ARBA" id="ARBA00001946"/>
    </source>
</evidence>
<evidence type="ECO:0000259" key="6">
    <source>
        <dbReference type="PROSITE" id="PS50110"/>
    </source>
</evidence>
<name>A0A099KVR1_COLPS</name>
<dbReference type="EMBL" id="JQEC01000021">
    <property type="protein sequence ID" value="KGJ93952.1"/>
    <property type="molecule type" value="Genomic_DNA"/>
</dbReference>
<protein>
    <recommendedName>
        <fullName evidence="2">cyclic-guanylate-specific phosphodiesterase</fullName>
        <ecNumber evidence="2">3.1.4.52</ecNumber>
    </recommendedName>
</protein>
<comment type="catalytic activity">
    <reaction evidence="4">
        <text>3',3'-c-di-GMP + H2O = 5'-phosphoguanylyl(3'-&gt;5')guanosine + H(+)</text>
        <dbReference type="Rhea" id="RHEA:24902"/>
        <dbReference type="ChEBI" id="CHEBI:15377"/>
        <dbReference type="ChEBI" id="CHEBI:15378"/>
        <dbReference type="ChEBI" id="CHEBI:58754"/>
        <dbReference type="ChEBI" id="CHEBI:58805"/>
        <dbReference type="EC" id="3.1.4.52"/>
    </reaction>
    <physiologicalReaction direction="left-to-right" evidence="4">
        <dbReference type="Rhea" id="RHEA:24903"/>
    </physiologicalReaction>
</comment>
<dbReference type="Gene3D" id="3.20.20.450">
    <property type="entry name" value="EAL domain"/>
    <property type="match status" value="1"/>
</dbReference>
<dbReference type="Pfam" id="PF00072">
    <property type="entry name" value="Response_reg"/>
    <property type="match status" value="1"/>
</dbReference>
<dbReference type="SUPFAM" id="SSF55073">
    <property type="entry name" value="Nucleotide cyclase"/>
    <property type="match status" value="1"/>
</dbReference>
<dbReference type="PANTHER" id="PTHR44757">
    <property type="entry name" value="DIGUANYLATE CYCLASE DGCP"/>
    <property type="match status" value="1"/>
</dbReference>
<dbReference type="InterPro" id="IPR011006">
    <property type="entry name" value="CheY-like_superfamily"/>
</dbReference>
<keyword evidence="3" id="KW-0973">c-di-GMP</keyword>
<evidence type="ECO:0000256" key="5">
    <source>
        <dbReference type="PROSITE-ProRule" id="PRU00169"/>
    </source>
</evidence>
<dbReference type="NCBIfam" id="TIGR00254">
    <property type="entry name" value="GGDEF"/>
    <property type="match status" value="1"/>
</dbReference>
<evidence type="ECO:0000259" key="7">
    <source>
        <dbReference type="PROSITE" id="PS50883"/>
    </source>
</evidence>
<dbReference type="FunFam" id="3.20.20.450:FF:000001">
    <property type="entry name" value="Cyclic di-GMP phosphodiesterase yahA"/>
    <property type="match status" value="1"/>
</dbReference>
<evidence type="ECO:0000313" key="9">
    <source>
        <dbReference type="EMBL" id="KGJ93952.1"/>
    </source>
</evidence>
<keyword evidence="5" id="KW-0597">Phosphoprotein</keyword>
<dbReference type="InterPro" id="IPR000160">
    <property type="entry name" value="GGDEF_dom"/>
</dbReference>
<evidence type="ECO:0000256" key="2">
    <source>
        <dbReference type="ARBA" id="ARBA00012282"/>
    </source>
</evidence>
<dbReference type="PATRIC" id="fig|28229.3.peg.2130"/>
<feature type="modified residue" description="4-aspartylphosphate" evidence="5">
    <location>
        <position position="62"/>
    </location>
</feature>
<dbReference type="EC" id="3.1.4.52" evidence="2"/>
<dbReference type="CDD" id="cd01949">
    <property type="entry name" value="GGDEF"/>
    <property type="match status" value="1"/>
</dbReference>
<dbReference type="RefSeq" id="WP_033082157.1">
    <property type="nucleotide sequence ID" value="NZ_JQEC01000021.1"/>
</dbReference>
<evidence type="ECO:0000313" key="10">
    <source>
        <dbReference type="Proteomes" id="UP000029868"/>
    </source>
</evidence>
<dbReference type="Pfam" id="PF00990">
    <property type="entry name" value="GGDEF"/>
    <property type="match status" value="1"/>
</dbReference>
<dbReference type="InterPro" id="IPR052155">
    <property type="entry name" value="Biofilm_reg_signaling"/>
</dbReference>
<dbReference type="InterPro" id="IPR043128">
    <property type="entry name" value="Rev_trsase/Diguanyl_cyclase"/>
</dbReference>
<dbReference type="SMART" id="SM00267">
    <property type="entry name" value="GGDEF"/>
    <property type="match status" value="1"/>
</dbReference>
<comment type="caution">
    <text evidence="9">The sequence shown here is derived from an EMBL/GenBank/DDBJ whole genome shotgun (WGS) entry which is preliminary data.</text>
</comment>
<dbReference type="InterPro" id="IPR001633">
    <property type="entry name" value="EAL_dom"/>
</dbReference>
<gene>
    <name evidence="9" type="ORF">GAB14E_2507</name>
</gene>
<dbReference type="PANTHER" id="PTHR44757:SF2">
    <property type="entry name" value="BIOFILM ARCHITECTURE MAINTENANCE PROTEIN MBAA"/>
    <property type="match status" value="1"/>
</dbReference>
<dbReference type="PROSITE" id="PS50110">
    <property type="entry name" value="RESPONSE_REGULATORY"/>
    <property type="match status" value="1"/>
</dbReference>
<dbReference type="Proteomes" id="UP000029868">
    <property type="component" value="Unassembled WGS sequence"/>
</dbReference>
<dbReference type="GO" id="GO:0071111">
    <property type="term" value="F:cyclic-guanylate-specific phosphodiesterase activity"/>
    <property type="evidence" value="ECO:0007669"/>
    <property type="project" value="UniProtKB-EC"/>
</dbReference>
<comment type="cofactor">
    <cofactor evidence="1">
        <name>Mg(2+)</name>
        <dbReference type="ChEBI" id="CHEBI:18420"/>
    </cofactor>
</comment>
<feature type="domain" description="GGDEF" evidence="8">
    <location>
        <begin position="187"/>
        <end position="320"/>
    </location>
</feature>
<dbReference type="InterPro" id="IPR035919">
    <property type="entry name" value="EAL_sf"/>
</dbReference>
<organism evidence="9 10">
    <name type="scientific">Colwellia psychrerythraea</name>
    <name type="common">Vibrio psychroerythus</name>
    <dbReference type="NCBI Taxonomy" id="28229"/>
    <lineage>
        <taxon>Bacteria</taxon>
        <taxon>Pseudomonadati</taxon>
        <taxon>Pseudomonadota</taxon>
        <taxon>Gammaproteobacteria</taxon>
        <taxon>Alteromonadales</taxon>
        <taxon>Colwelliaceae</taxon>
        <taxon>Colwellia</taxon>
    </lineage>
</organism>
<dbReference type="Pfam" id="PF00563">
    <property type="entry name" value="EAL"/>
    <property type="match status" value="1"/>
</dbReference>
<evidence type="ECO:0000259" key="8">
    <source>
        <dbReference type="PROSITE" id="PS50887"/>
    </source>
</evidence>
<evidence type="ECO:0000256" key="4">
    <source>
        <dbReference type="ARBA" id="ARBA00051114"/>
    </source>
</evidence>